<dbReference type="CDD" id="cd00211">
    <property type="entry name" value="PTS_IIA_fru"/>
    <property type="match status" value="1"/>
</dbReference>
<dbReference type="PANTHER" id="PTHR47738">
    <property type="entry name" value="PTS SYSTEM FRUCTOSE-LIKE EIIA COMPONENT-RELATED"/>
    <property type="match status" value="1"/>
</dbReference>
<dbReference type="RefSeq" id="WP_092076662.1">
    <property type="nucleotide sequence ID" value="NZ_FNAQ01000003.1"/>
</dbReference>
<dbReference type="PANTHER" id="PTHR47738:SF1">
    <property type="entry name" value="NITROGEN REGULATORY PROTEIN"/>
    <property type="match status" value="1"/>
</dbReference>
<feature type="domain" description="PTS EIIA type-2" evidence="1">
    <location>
        <begin position="75"/>
        <end position="219"/>
    </location>
</feature>
<dbReference type="Proteomes" id="UP000243205">
    <property type="component" value="Unassembled WGS sequence"/>
</dbReference>
<dbReference type="InterPro" id="IPR010093">
    <property type="entry name" value="SinI_DNA-bd"/>
</dbReference>
<dbReference type="InterPro" id="IPR016152">
    <property type="entry name" value="PTrfase/Anion_transptr"/>
</dbReference>
<dbReference type="Pfam" id="PF00359">
    <property type="entry name" value="PTS_EIIA_2"/>
    <property type="match status" value="1"/>
</dbReference>
<keyword evidence="3" id="KW-1185">Reference proteome</keyword>
<dbReference type="Pfam" id="PF12728">
    <property type="entry name" value="HTH_17"/>
    <property type="match status" value="1"/>
</dbReference>
<dbReference type="InterPro" id="IPR051541">
    <property type="entry name" value="PTS_SugarTrans_NitroReg"/>
</dbReference>
<evidence type="ECO:0000259" key="1">
    <source>
        <dbReference type="PROSITE" id="PS51094"/>
    </source>
</evidence>
<dbReference type="Gene3D" id="3.40.930.10">
    <property type="entry name" value="Mannitol-specific EII, Chain A"/>
    <property type="match status" value="1"/>
</dbReference>
<name>A0A1G6ZSX7_9BACT</name>
<proteinExistence type="predicted"/>
<accession>A0A1G6ZSX7</accession>
<sequence>MNLSVKDAAALLTVSEKTIYRWIKQDLIPVYKLNESYRFNKSELLEWALSRRMGVPVSAYEEPESRTLPLPSLVEALENGGVFYRIEGNSRNAVLKNMVRELRLPPETDRDYLEKALIARENLASTGLGQGIAVPHPRNPLPLHLNEPSLSLSFLEQPVDYQALDGQPVSVLFTLLSPTARMHLHLLSRLCFVLRDGGFQAALQQVATRENLFAALQQAEASLARTAP</sequence>
<dbReference type="Gene3D" id="1.10.10.10">
    <property type="entry name" value="Winged helix-like DNA-binding domain superfamily/Winged helix DNA-binding domain"/>
    <property type="match status" value="1"/>
</dbReference>
<dbReference type="GO" id="GO:0030295">
    <property type="term" value="F:protein kinase activator activity"/>
    <property type="evidence" value="ECO:0007669"/>
    <property type="project" value="TreeGrafter"/>
</dbReference>
<dbReference type="InterPro" id="IPR009061">
    <property type="entry name" value="DNA-bd_dom_put_sf"/>
</dbReference>
<dbReference type="AlphaFoldDB" id="A0A1G6ZSX7"/>
<dbReference type="GO" id="GO:0003677">
    <property type="term" value="F:DNA binding"/>
    <property type="evidence" value="ECO:0007669"/>
    <property type="project" value="InterPro"/>
</dbReference>
<gene>
    <name evidence="2" type="ORF">SAMN05661003_10399</name>
</gene>
<protein>
    <submittedName>
        <fullName evidence="2">PTS IIA-like nitrogen-regulatory protein PtsN</fullName>
    </submittedName>
</protein>
<dbReference type="STRING" id="57664.SAMN05661003_10399"/>
<dbReference type="SUPFAM" id="SSF46955">
    <property type="entry name" value="Putative DNA-binding domain"/>
    <property type="match status" value="1"/>
</dbReference>
<organism evidence="2 3">
    <name type="scientific">Desulfuromonas thiophila</name>
    <dbReference type="NCBI Taxonomy" id="57664"/>
    <lineage>
        <taxon>Bacteria</taxon>
        <taxon>Pseudomonadati</taxon>
        <taxon>Thermodesulfobacteriota</taxon>
        <taxon>Desulfuromonadia</taxon>
        <taxon>Desulfuromonadales</taxon>
        <taxon>Desulfuromonadaceae</taxon>
        <taxon>Desulfuromonas</taxon>
    </lineage>
</organism>
<dbReference type="InterPro" id="IPR041657">
    <property type="entry name" value="HTH_17"/>
</dbReference>
<dbReference type="PROSITE" id="PS51094">
    <property type="entry name" value="PTS_EIIA_TYPE_2"/>
    <property type="match status" value="1"/>
</dbReference>
<dbReference type="NCBIfam" id="TIGR01764">
    <property type="entry name" value="excise"/>
    <property type="match status" value="1"/>
</dbReference>
<dbReference type="OrthoDB" id="95460at2"/>
<dbReference type="EMBL" id="FNAQ01000003">
    <property type="protein sequence ID" value="SDE05337.1"/>
    <property type="molecule type" value="Genomic_DNA"/>
</dbReference>
<dbReference type="InterPro" id="IPR002178">
    <property type="entry name" value="PTS_EIIA_type-2_dom"/>
</dbReference>
<dbReference type="InterPro" id="IPR036388">
    <property type="entry name" value="WH-like_DNA-bd_sf"/>
</dbReference>
<dbReference type="SUPFAM" id="SSF55804">
    <property type="entry name" value="Phoshotransferase/anion transport protein"/>
    <property type="match status" value="1"/>
</dbReference>
<evidence type="ECO:0000313" key="3">
    <source>
        <dbReference type="Proteomes" id="UP000243205"/>
    </source>
</evidence>
<evidence type="ECO:0000313" key="2">
    <source>
        <dbReference type="EMBL" id="SDE05337.1"/>
    </source>
</evidence>
<reference evidence="3" key="1">
    <citation type="submission" date="2016-10" db="EMBL/GenBank/DDBJ databases">
        <authorList>
            <person name="Varghese N."/>
            <person name="Submissions S."/>
        </authorList>
    </citation>
    <scope>NUCLEOTIDE SEQUENCE [LARGE SCALE GENOMIC DNA]</scope>
    <source>
        <strain evidence="3">DSM 8987</strain>
    </source>
</reference>